<dbReference type="AlphaFoldDB" id="A0A5C7FE41"/>
<comment type="caution">
    <text evidence="2">The sequence shown here is derived from an EMBL/GenBank/DDBJ whole genome shotgun (WGS) entry which is preliminary data.</text>
</comment>
<evidence type="ECO:0000313" key="3">
    <source>
        <dbReference type="Proteomes" id="UP000321907"/>
    </source>
</evidence>
<dbReference type="InterPro" id="IPR052917">
    <property type="entry name" value="Stress-Dev_Protein"/>
</dbReference>
<dbReference type="SUPFAM" id="SSF50475">
    <property type="entry name" value="FMN-binding split barrel"/>
    <property type="match status" value="1"/>
</dbReference>
<protein>
    <submittedName>
        <fullName evidence="2">Pyridoxamine 5'-phosphate oxidase family protein</fullName>
    </submittedName>
</protein>
<dbReference type="EMBL" id="VOXD01000022">
    <property type="protein sequence ID" value="TXF88508.1"/>
    <property type="molecule type" value="Genomic_DNA"/>
</dbReference>
<dbReference type="PANTHER" id="PTHR34818:SF1">
    <property type="entry name" value="PROTEIN BLI-3"/>
    <property type="match status" value="1"/>
</dbReference>
<dbReference type="InterPro" id="IPR038725">
    <property type="entry name" value="YdaG_split_barrel_FMN-bd"/>
</dbReference>
<dbReference type="Proteomes" id="UP000321907">
    <property type="component" value="Unassembled WGS sequence"/>
</dbReference>
<dbReference type="Gene3D" id="2.30.110.10">
    <property type="entry name" value="Electron Transport, Fmn-binding Protein, Chain A"/>
    <property type="match status" value="1"/>
</dbReference>
<evidence type="ECO:0000259" key="1">
    <source>
        <dbReference type="Pfam" id="PF16242"/>
    </source>
</evidence>
<dbReference type="RefSeq" id="WP_147931490.1">
    <property type="nucleotide sequence ID" value="NZ_VOXD01000022.1"/>
</dbReference>
<dbReference type="InterPro" id="IPR012349">
    <property type="entry name" value="Split_barrel_FMN-bd"/>
</dbReference>
<feature type="domain" description="General stress protein FMN-binding split barrel" evidence="1">
    <location>
        <begin position="13"/>
        <end position="158"/>
    </location>
</feature>
<dbReference type="OrthoDB" id="1432662at2"/>
<gene>
    <name evidence="2" type="ORF">FUA23_14585</name>
</gene>
<dbReference type="Pfam" id="PF16242">
    <property type="entry name" value="Pyrid_ox_like"/>
    <property type="match status" value="1"/>
</dbReference>
<name>A0A5C7FE41_9BACT</name>
<reference evidence="2 3" key="1">
    <citation type="submission" date="2019-08" db="EMBL/GenBank/DDBJ databases">
        <title>Lewinella sp. strain SSH13 Genome sequencing and assembly.</title>
        <authorList>
            <person name="Kim I."/>
        </authorList>
    </citation>
    <scope>NUCLEOTIDE SEQUENCE [LARGE SCALE GENOMIC DNA]</scope>
    <source>
        <strain evidence="2 3">SSH13</strain>
    </source>
</reference>
<evidence type="ECO:0000313" key="2">
    <source>
        <dbReference type="EMBL" id="TXF88508.1"/>
    </source>
</evidence>
<sequence length="167" mass="18527">MSTTKNLFNEEAVAKIKNLADGGFVMLCTDLDSKPFSSCPMSVQQVDDQGNLWFFSGKDSDHNADIRNAPATQVLLANSSDSDYLSLYGKSTITEDRSKIEELWSPAVKTWFQEGKDDPNLSLIRFTPDEGFYWDTKNGKMVAMAKMMASVVTGKTMDDDVEGTLKV</sequence>
<keyword evidence="3" id="KW-1185">Reference proteome</keyword>
<organism evidence="2 3">
    <name type="scientific">Neolewinella aurantiaca</name>
    <dbReference type="NCBI Taxonomy" id="2602767"/>
    <lineage>
        <taxon>Bacteria</taxon>
        <taxon>Pseudomonadati</taxon>
        <taxon>Bacteroidota</taxon>
        <taxon>Saprospiria</taxon>
        <taxon>Saprospirales</taxon>
        <taxon>Lewinellaceae</taxon>
        <taxon>Neolewinella</taxon>
    </lineage>
</organism>
<proteinExistence type="predicted"/>
<dbReference type="PANTHER" id="PTHR34818">
    <property type="entry name" value="PROTEIN BLI-3"/>
    <property type="match status" value="1"/>
</dbReference>
<accession>A0A5C7FE41</accession>